<organism evidence="17 18">
    <name type="scientific">Alkalisalibacterium limincola</name>
    <dbReference type="NCBI Taxonomy" id="2699169"/>
    <lineage>
        <taxon>Bacteria</taxon>
        <taxon>Pseudomonadati</taxon>
        <taxon>Pseudomonadota</taxon>
        <taxon>Gammaproteobacteria</taxon>
        <taxon>Lysobacterales</taxon>
        <taxon>Lysobacteraceae</taxon>
        <taxon>Alkalisalibacterium</taxon>
    </lineage>
</organism>
<dbReference type="PRINTS" id="PR00756">
    <property type="entry name" value="ALADIPTASE"/>
</dbReference>
<keyword evidence="10 14" id="KW-0862">Zinc</keyword>
<dbReference type="InterPro" id="IPR045357">
    <property type="entry name" value="Aminopeptidase_N-like_N"/>
</dbReference>
<feature type="active site" description="Proton acceptor" evidence="12">
    <location>
        <position position="323"/>
    </location>
</feature>
<dbReference type="OrthoDB" id="100605at2"/>
<evidence type="ECO:0000256" key="15">
    <source>
        <dbReference type="SAM" id="SignalP"/>
    </source>
</evidence>
<dbReference type="InterPro" id="IPR038502">
    <property type="entry name" value="M1_LTA-4_hydro/amino_C_sf"/>
</dbReference>
<comment type="caution">
    <text evidence="17">The sequence shown here is derived from an EMBL/GenBank/DDBJ whole genome shotgun (WGS) entry which is preliminary data.</text>
</comment>
<dbReference type="InterPro" id="IPR027268">
    <property type="entry name" value="Peptidase_M4/M1_CTD_sf"/>
</dbReference>
<dbReference type="EC" id="3.4.11.2" evidence="4"/>
<comment type="similarity">
    <text evidence="3">Belongs to the peptidase M1 family.</text>
</comment>
<dbReference type="CDD" id="cd09599">
    <property type="entry name" value="M1_LTA4H"/>
    <property type="match status" value="1"/>
</dbReference>
<dbReference type="InterPro" id="IPR016024">
    <property type="entry name" value="ARM-type_fold"/>
</dbReference>
<dbReference type="Proteomes" id="UP000321248">
    <property type="component" value="Unassembled WGS sequence"/>
</dbReference>
<keyword evidence="11" id="KW-0482">Metalloprotease</keyword>
<proteinExistence type="inferred from homology"/>
<feature type="binding site" evidence="14">
    <location>
        <position position="345"/>
    </location>
    <ligand>
        <name>Zn(2+)</name>
        <dbReference type="ChEBI" id="CHEBI:29105"/>
        <note>catalytic</note>
    </ligand>
</feature>
<dbReference type="SUPFAM" id="SSF63737">
    <property type="entry name" value="Leukotriene A4 hydrolase N-terminal domain"/>
    <property type="match status" value="1"/>
</dbReference>
<evidence type="ECO:0000256" key="3">
    <source>
        <dbReference type="ARBA" id="ARBA00010136"/>
    </source>
</evidence>
<accession>A0A5C8KUJ4</accession>
<evidence type="ECO:0000259" key="16">
    <source>
        <dbReference type="SMART" id="SM01263"/>
    </source>
</evidence>
<name>A0A5C8KUJ4_9GAMM</name>
<evidence type="ECO:0000256" key="10">
    <source>
        <dbReference type="ARBA" id="ARBA00022833"/>
    </source>
</evidence>
<keyword evidence="9" id="KW-0378">Hydrolase</keyword>
<dbReference type="EMBL" id="VRTS01000002">
    <property type="protein sequence ID" value="TXK64851.1"/>
    <property type="molecule type" value="Genomic_DNA"/>
</dbReference>
<dbReference type="InterPro" id="IPR034015">
    <property type="entry name" value="M1_LTA4H"/>
</dbReference>
<evidence type="ECO:0000256" key="2">
    <source>
        <dbReference type="ARBA" id="ARBA00004496"/>
    </source>
</evidence>
<feature type="domain" description="Peptidase M1 leukotriene A4 hydrolase/aminopeptidase C-terminal" evidence="16">
    <location>
        <begin position="488"/>
        <end position="627"/>
    </location>
</feature>
<dbReference type="FunFam" id="3.30.2010.30:FF:000001">
    <property type="entry name" value="Leukotriene A(4) hydrolase"/>
    <property type="match status" value="1"/>
</dbReference>
<feature type="binding site" evidence="13">
    <location>
        <begin position="166"/>
        <end position="168"/>
    </location>
    <ligand>
        <name>a peptide</name>
        <dbReference type="ChEBI" id="CHEBI:60466"/>
    </ligand>
</feature>
<dbReference type="Pfam" id="PF17900">
    <property type="entry name" value="Peptidase_M1_N"/>
    <property type="match status" value="1"/>
</dbReference>
<evidence type="ECO:0000256" key="1">
    <source>
        <dbReference type="ARBA" id="ARBA00000098"/>
    </source>
</evidence>
<evidence type="ECO:0000256" key="5">
    <source>
        <dbReference type="ARBA" id="ARBA00015611"/>
    </source>
</evidence>
<dbReference type="AlphaFoldDB" id="A0A5C8KUJ4"/>
<dbReference type="SUPFAM" id="SSF55486">
    <property type="entry name" value="Metalloproteases ('zincins'), catalytic domain"/>
    <property type="match status" value="1"/>
</dbReference>
<evidence type="ECO:0000256" key="7">
    <source>
        <dbReference type="ARBA" id="ARBA00022670"/>
    </source>
</evidence>
<evidence type="ECO:0000256" key="14">
    <source>
        <dbReference type="PIRSR" id="PIRSR634015-3"/>
    </source>
</evidence>
<dbReference type="InterPro" id="IPR042097">
    <property type="entry name" value="Aminopeptidase_N-like_N_sf"/>
</dbReference>
<dbReference type="SMART" id="SM01263">
    <property type="entry name" value="Leuk-A4-hydro_C"/>
    <property type="match status" value="1"/>
</dbReference>
<evidence type="ECO:0000256" key="11">
    <source>
        <dbReference type="ARBA" id="ARBA00023049"/>
    </source>
</evidence>
<feature type="binding site" evidence="14">
    <location>
        <position position="322"/>
    </location>
    <ligand>
        <name>Zn(2+)</name>
        <dbReference type="ChEBI" id="CHEBI:29105"/>
        <note>catalytic</note>
    </ligand>
</feature>
<evidence type="ECO:0000256" key="12">
    <source>
        <dbReference type="PIRSR" id="PIRSR634015-1"/>
    </source>
</evidence>
<dbReference type="Pfam" id="PF09127">
    <property type="entry name" value="Leuk-A4-hydro_C"/>
    <property type="match status" value="1"/>
</dbReference>
<evidence type="ECO:0000256" key="9">
    <source>
        <dbReference type="ARBA" id="ARBA00022801"/>
    </source>
</evidence>
<feature type="binding site" evidence="13">
    <location>
        <begin position="583"/>
        <end position="585"/>
    </location>
    <ligand>
        <name>a peptide</name>
        <dbReference type="ChEBI" id="CHEBI:60466"/>
    </ligand>
</feature>
<feature type="binding site" evidence="14">
    <location>
        <position position="326"/>
    </location>
    <ligand>
        <name>Zn(2+)</name>
        <dbReference type="ChEBI" id="CHEBI:29105"/>
        <note>catalytic</note>
    </ligand>
</feature>
<evidence type="ECO:0000256" key="8">
    <source>
        <dbReference type="ARBA" id="ARBA00022723"/>
    </source>
</evidence>
<feature type="active site" description="Proton donor" evidence="12">
    <location>
        <position position="409"/>
    </location>
</feature>
<dbReference type="GO" id="GO:0005737">
    <property type="term" value="C:cytoplasm"/>
    <property type="evidence" value="ECO:0007669"/>
    <property type="project" value="UniProtKB-SubCell"/>
</dbReference>
<comment type="catalytic activity">
    <reaction evidence="1">
        <text>Release of an N-terminal amino acid, Xaa-|-Yaa- from a peptide, amide or arylamide. Xaa is preferably Ala, but may be most amino acids including Pro (slow action). When a terminal hydrophobic residue is followed by a prolyl residue, the two may be released as an intact Xaa-Pro dipeptide.</text>
        <dbReference type="EC" id="3.4.11.2"/>
    </reaction>
</comment>
<keyword evidence="18" id="KW-1185">Reference proteome</keyword>
<feature type="signal peptide" evidence="15">
    <location>
        <begin position="1"/>
        <end position="19"/>
    </location>
</feature>
<protein>
    <recommendedName>
        <fullName evidence="5">Aminopeptidase N</fullName>
        <ecNumber evidence="4">3.4.11.2</ecNumber>
    </recommendedName>
</protein>
<keyword evidence="7" id="KW-0645">Protease</keyword>
<dbReference type="Gene3D" id="2.60.40.1730">
    <property type="entry name" value="tricorn interacting facor f3 domain"/>
    <property type="match status" value="1"/>
</dbReference>
<gene>
    <name evidence="17" type="ORF">FU658_03155</name>
</gene>
<keyword evidence="8 14" id="KW-0479">Metal-binding</keyword>
<dbReference type="InterPro" id="IPR015211">
    <property type="entry name" value="Peptidase_M1_C"/>
</dbReference>
<dbReference type="SUPFAM" id="SSF48371">
    <property type="entry name" value="ARM repeat"/>
    <property type="match status" value="1"/>
</dbReference>
<dbReference type="RefSeq" id="WP_147890771.1">
    <property type="nucleotide sequence ID" value="NZ_VRTS01000002.1"/>
</dbReference>
<dbReference type="GO" id="GO:0006508">
    <property type="term" value="P:proteolysis"/>
    <property type="evidence" value="ECO:0007669"/>
    <property type="project" value="UniProtKB-KW"/>
</dbReference>
<dbReference type="GO" id="GO:0016285">
    <property type="term" value="F:alanyl aminopeptidase activity"/>
    <property type="evidence" value="ECO:0007669"/>
    <property type="project" value="UniProtKB-EC"/>
</dbReference>
<comment type="subcellular location">
    <subcellularLocation>
        <location evidence="2">Cytoplasm</location>
    </subcellularLocation>
</comment>
<dbReference type="GO" id="GO:0008270">
    <property type="term" value="F:zinc ion binding"/>
    <property type="evidence" value="ECO:0007669"/>
    <property type="project" value="InterPro"/>
</dbReference>
<keyword evidence="6" id="KW-0963">Cytoplasm</keyword>
<dbReference type="InterPro" id="IPR049980">
    <property type="entry name" value="LTA4H_cat"/>
</dbReference>
<feature type="chain" id="PRO_5022826252" description="Aminopeptidase N" evidence="15">
    <location>
        <begin position="20"/>
        <end position="634"/>
    </location>
</feature>
<evidence type="ECO:0000313" key="17">
    <source>
        <dbReference type="EMBL" id="TXK64851.1"/>
    </source>
</evidence>
<dbReference type="Pfam" id="PF01433">
    <property type="entry name" value="Peptidase_M1"/>
    <property type="match status" value="1"/>
</dbReference>
<keyword evidence="17" id="KW-0031">Aminopeptidase</keyword>
<feature type="binding site" evidence="13">
    <location>
        <begin position="293"/>
        <end position="298"/>
    </location>
    <ligand>
        <name>a peptide</name>
        <dbReference type="ChEBI" id="CHEBI:60466"/>
    </ligand>
</feature>
<dbReference type="PANTHER" id="PTHR45726:SF3">
    <property type="entry name" value="LEUKOTRIENE A-4 HYDROLASE"/>
    <property type="match status" value="1"/>
</dbReference>
<keyword evidence="15" id="KW-0732">Signal</keyword>
<evidence type="ECO:0000256" key="13">
    <source>
        <dbReference type="PIRSR" id="PIRSR634015-2"/>
    </source>
</evidence>
<dbReference type="PANTHER" id="PTHR45726">
    <property type="entry name" value="LEUKOTRIENE A-4 HYDROLASE"/>
    <property type="match status" value="1"/>
</dbReference>
<dbReference type="GO" id="GO:0008237">
    <property type="term" value="F:metallopeptidase activity"/>
    <property type="evidence" value="ECO:0007669"/>
    <property type="project" value="UniProtKB-KW"/>
</dbReference>
<dbReference type="Gene3D" id="1.25.40.320">
    <property type="entry name" value="Peptidase M1, leukotriene A4 hydrolase/aminopeptidase C-terminal domain"/>
    <property type="match status" value="1"/>
</dbReference>
<reference evidence="17 18" key="1">
    <citation type="submission" date="2019-08" db="EMBL/GenBank/DDBJ databases">
        <authorList>
            <person name="Karlyshev A.V."/>
        </authorList>
    </citation>
    <scope>NUCLEOTIDE SEQUENCE [LARGE SCALE GENOMIC DNA]</scope>
    <source>
        <strain evidence="17 18">Alg18-2.2</strain>
    </source>
</reference>
<sequence length="634" mass="71754">MTRTLLLALALLFPAPLLADASEATVAGEAVDTSRRADEHSHAEPDRVRVRHLHLDLAVDFEERRLAGFVDLHLDWQDPRYRRLHLDTRELEVERVVGRNGDGPWRRLRHTIEPHDPVFGSRMVVRMSRQYDLVRVHYRTSPGASGLQWLEPSMTAGREHPFLFSQSQAIHARSWVPLQDTPSVRFTYSARIRTPAELMALMSADNDPQARRTGDYRFVMPQPIPAYLMAIAVGDVVFEPISARAGVWAEPSVVQAAVEEFIDTERMIEVTEALYGPYRWERYDLLILPPSFPYGGMENPRLSFITPTVIVGDRSLTALIAHELAHSWSGNLVTNASAKDFWLNEGFTRYVENRIVEAVYGTERAAMIRVIGKNRVRGVMQGMDEEEQRLVRAPLPGQDPDDALSAVAYDKGAWFLYFLEERVGREALDGFLRGYFDHFAFQSISSDDFIAYFRQHLMAAHPEAISEDELQEWLYGSGIPDSAPVTRSERFDAVDAARSAWLSSEQAARELDSGEWSTQEWIHFLEGLPRELEPNQLIELDEAFGLTGTANGELAERWYPLTVRSGYFEARPALAAFLRKNGRRKLIMPSYQALAQSEEGRAFARQVFEEARPGYHPITIASVEAVLAGPESAD</sequence>
<dbReference type="Gene3D" id="3.30.2010.30">
    <property type="match status" value="1"/>
</dbReference>
<comment type="cofactor">
    <cofactor evidence="14">
        <name>Zn(2+)</name>
        <dbReference type="ChEBI" id="CHEBI:29105"/>
    </cofactor>
    <text evidence="14">Binds 1 zinc ion per subunit.</text>
</comment>
<evidence type="ECO:0000256" key="6">
    <source>
        <dbReference type="ARBA" id="ARBA00022490"/>
    </source>
</evidence>
<dbReference type="InterPro" id="IPR001930">
    <property type="entry name" value="Peptidase_M1"/>
</dbReference>
<evidence type="ECO:0000313" key="18">
    <source>
        <dbReference type="Proteomes" id="UP000321248"/>
    </source>
</evidence>
<dbReference type="InterPro" id="IPR014782">
    <property type="entry name" value="Peptidase_M1_dom"/>
</dbReference>
<evidence type="ECO:0000256" key="4">
    <source>
        <dbReference type="ARBA" id="ARBA00012564"/>
    </source>
</evidence>
<dbReference type="Gene3D" id="1.10.390.10">
    <property type="entry name" value="Neutral Protease Domain 2"/>
    <property type="match status" value="1"/>
</dbReference>